<reference evidence="3 4" key="1">
    <citation type="submission" date="2024-09" db="EMBL/GenBank/DDBJ databases">
        <authorList>
            <person name="Sun Q."/>
            <person name="Mori K."/>
        </authorList>
    </citation>
    <scope>NUCLEOTIDE SEQUENCE [LARGE SCALE GENOMIC DNA]</scope>
    <source>
        <strain evidence="3 4">ATCC 51272</strain>
    </source>
</reference>
<organism evidence="3 4">
    <name type="scientific">Hallella seregens ATCC 51272</name>
    <dbReference type="NCBI Taxonomy" id="1336250"/>
    <lineage>
        <taxon>Bacteria</taxon>
        <taxon>Pseudomonadati</taxon>
        <taxon>Bacteroidota</taxon>
        <taxon>Bacteroidia</taxon>
        <taxon>Bacteroidales</taxon>
        <taxon>Prevotellaceae</taxon>
        <taxon>Hallella</taxon>
    </lineage>
</organism>
<protein>
    <submittedName>
        <fullName evidence="3">5'-nucleotidase C-terminal domain-containing protein</fullName>
    </submittedName>
</protein>
<evidence type="ECO:0000313" key="3">
    <source>
        <dbReference type="EMBL" id="MFB9897906.1"/>
    </source>
</evidence>
<keyword evidence="4" id="KW-1185">Reference proteome</keyword>
<proteinExistence type="predicted"/>
<name>A0ABV5ZNS8_9BACT</name>
<feature type="chain" id="PRO_5045218762" evidence="1">
    <location>
        <begin position="19"/>
        <end position="256"/>
    </location>
</feature>
<dbReference type="PROSITE" id="PS51257">
    <property type="entry name" value="PROKAR_LIPOPROTEIN"/>
    <property type="match status" value="1"/>
</dbReference>
<gene>
    <name evidence="3" type="ORF">ACFFK8_08875</name>
</gene>
<dbReference type="PANTHER" id="PTHR11575:SF24">
    <property type="entry name" value="5'-NUCLEOTIDASE"/>
    <property type="match status" value="1"/>
</dbReference>
<dbReference type="InterPro" id="IPR006179">
    <property type="entry name" value="5_nucleotidase/apyrase"/>
</dbReference>
<dbReference type="Pfam" id="PF02872">
    <property type="entry name" value="5_nucleotid_C"/>
    <property type="match status" value="1"/>
</dbReference>
<dbReference type="InterPro" id="IPR008334">
    <property type="entry name" value="5'-Nucleotdase_C"/>
</dbReference>
<accession>A0ABV5ZNS8</accession>
<evidence type="ECO:0000259" key="2">
    <source>
        <dbReference type="Pfam" id="PF02872"/>
    </source>
</evidence>
<dbReference type="EMBL" id="JBHLZF010000002">
    <property type="protein sequence ID" value="MFB9897906.1"/>
    <property type="molecule type" value="Genomic_DNA"/>
</dbReference>
<evidence type="ECO:0000313" key="4">
    <source>
        <dbReference type="Proteomes" id="UP001589688"/>
    </source>
</evidence>
<dbReference type="PRINTS" id="PR01607">
    <property type="entry name" value="APYRASEFAMLY"/>
</dbReference>
<sequence length="256" mass="28187">MKKKGLSMGLLAAVLMVASCHTPYEMSGITRTRIVVDSRYDTHPDGQAAAFLAPYRHQVDSIMSPVVGTVARYMAAHQPESELSNLLPDILMWCGPRFQERPDFAVYNMGGIRAAFAQGKVTYGNVLDVAPFENKICFLSLSGDKVTELFGQMAARGGEGVSHGVELVITRSGKLVSARLNGQPIDPARTYRVVTLDYLSHGNDQMTAFKSGTDVVLPKGEKNNVRFLIMDFFREQTRKGIVVDSRIEGRIKVENS</sequence>
<dbReference type="PANTHER" id="PTHR11575">
    <property type="entry name" value="5'-NUCLEOTIDASE-RELATED"/>
    <property type="match status" value="1"/>
</dbReference>
<keyword evidence="1" id="KW-0732">Signal</keyword>
<feature type="domain" description="5'-Nucleotidase C-terminal" evidence="2">
    <location>
        <begin position="67"/>
        <end position="210"/>
    </location>
</feature>
<feature type="signal peptide" evidence="1">
    <location>
        <begin position="1"/>
        <end position="18"/>
    </location>
</feature>
<dbReference type="Proteomes" id="UP001589688">
    <property type="component" value="Unassembled WGS sequence"/>
</dbReference>
<dbReference type="InterPro" id="IPR036907">
    <property type="entry name" value="5'-Nucleotdase_C_sf"/>
</dbReference>
<dbReference type="Gene3D" id="3.90.780.10">
    <property type="entry name" value="5'-Nucleotidase, C-terminal domain"/>
    <property type="match status" value="1"/>
</dbReference>
<dbReference type="RefSeq" id="WP_005844042.1">
    <property type="nucleotide sequence ID" value="NZ_JADU01000001.1"/>
</dbReference>
<comment type="caution">
    <text evidence="3">The sequence shown here is derived from an EMBL/GenBank/DDBJ whole genome shotgun (WGS) entry which is preliminary data.</text>
</comment>
<evidence type="ECO:0000256" key="1">
    <source>
        <dbReference type="SAM" id="SignalP"/>
    </source>
</evidence>
<dbReference type="SUPFAM" id="SSF55816">
    <property type="entry name" value="5'-nucleotidase (syn. UDP-sugar hydrolase), C-terminal domain"/>
    <property type="match status" value="1"/>
</dbReference>